<evidence type="ECO:0000313" key="3">
    <source>
        <dbReference type="Proteomes" id="UP000184144"/>
    </source>
</evidence>
<gene>
    <name evidence="2" type="ORF">SAMN05444273_101433</name>
</gene>
<reference evidence="3" key="1">
    <citation type="submission" date="2016-11" db="EMBL/GenBank/DDBJ databases">
        <authorList>
            <person name="Varghese N."/>
            <person name="Submissions S."/>
        </authorList>
    </citation>
    <scope>NUCLEOTIDE SEQUENCE [LARGE SCALE GENOMIC DNA]</scope>
    <source>
        <strain evidence="3">DSM 100566</strain>
    </source>
</reference>
<name>A0A1M4TJI2_9RHOB</name>
<protein>
    <recommendedName>
        <fullName evidence="1">DUF4123 domain-containing protein</fullName>
    </recommendedName>
</protein>
<evidence type="ECO:0000259" key="1">
    <source>
        <dbReference type="Pfam" id="PF13503"/>
    </source>
</evidence>
<feature type="domain" description="DUF4123" evidence="1">
    <location>
        <begin position="61"/>
        <end position="183"/>
    </location>
</feature>
<sequence>MTGLTTFESPRPQSAQDHTYFSVSQLGPIVPLDTQFGLAEKEDAPEILADLTFPAAPDLYCYAILDAAVVPLLPELLETSGLPHRCLFTEDTLDKYGPHGPWLVQLKPNTTFSRNLFTQATGSATGWHLWGMNAGIFVQSEQGFDAVWGHLRKLVRVRDAHDNWFYFRFWEPQMAGAFWPLFESDPAEAYRRFGAGVLSAVFWQVGDMVHLVQINTPATRVASSRDIVSIYAPYFKQARWARFCTRVASAMRTELPQNNLDTAQVDAWCGAAKLAGYHREKAIYDYVLACVLFSQRGISYEAIHRDHVRSGAFPDDLSAARSFLAAARALPDMNGAFHE</sequence>
<dbReference type="Pfam" id="PF13503">
    <property type="entry name" value="DUF4123"/>
    <property type="match status" value="1"/>
</dbReference>
<dbReference type="Proteomes" id="UP000184144">
    <property type="component" value="Unassembled WGS sequence"/>
</dbReference>
<proteinExistence type="predicted"/>
<dbReference type="STRING" id="1486859.SAMN05444273_101433"/>
<dbReference type="InterPro" id="IPR025391">
    <property type="entry name" value="DUF4123"/>
</dbReference>
<dbReference type="AlphaFoldDB" id="A0A1M4TJI2"/>
<dbReference type="EMBL" id="FQUV01000001">
    <property type="protein sequence ID" value="SHE44447.1"/>
    <property type="molecule type" value="Genomic_DNA"/>
</dbReference>
<accession>A0A1M4TJI2</accession>
<organism evidence="2 3">
    <name type="scientific">Litoreibacter ascidiaceicola</name>
    <dbReference type="NCBI Taxonomy" id="1486859"/>
    <lineage>
        <taxon>Bacteria</taxon>
        <taxon>Pseudomonadati</taxon>
        <taxon>Pseudomonadota</taxon>
        <taxon>Alphaproteobacteria</taxon>
        <taxon>Rhodobacterales</taxon>
        <taxon>Roseobacteraceae</taxon>
        <taxon>Litoreibacter</taxon>
    </lineage>
</organism>
<keyword evidence="3" id="KW-1185">Reference proteome</keyword>
<dbReference type="RefSeq" id="WP_175549107.1">
    <property type="nucleotide sequence ID" value="NZ_FQUV01000001.1"/>
</dbReference>
<evidence type="ECO:0000313" key="2">
    <source>
        <dbReference type="EMBL" id="SHE44447.1"/>
    </source>
</evidence>